<reference evidence="1 2" key="1">
    <citation type="journal article" date="2016" name="Nat. Commun.">
        <title>Thousands of microbial genomes shed light on interconnected biogeochemical processes in an aquifer system.</title>
        <authorList>
            <person name="Anantharaman K."/>
            <person name="Brown C.T."/>
            <person name="Hug L.A."/>
            <person name="Sharon I."/>
            <person name="Castelle C.J."/>
            <person name="Probst A.J."/>
            <person name="Thomas B.C."/>
            <person name="Singh A."/>
            <person name="Wilkins M.J."/>
            <person name="Karaoz U."/>
            <person name="Brodie E.L."/>
            <person name="Williams K.H."/>
            <person name="Hubbard S.S."/>
            <person name="Banfield J.F."/>
        </authorList>
    </citation>
    <scope>NUCLEOTIDE SEQUENCE [LARGE SCALE GENOMIC DNA]</scope>
</reference>
<evidence type="ECO:0000313" key="1">
    <source>
        <dbReference type="EMBL" id="OGH93631.1"/>
    </source>
</evidence>
<comment type="caution">
    <text evidence="1">The sequence shown here is derived from an EMBL/GenBank/DDBJ whole genome shotgun (WGS) entry which is preliminary data.</text>
</comment>
<evidence type="ECO:0000313" key="2">
    <source>
        <dbReference type="Proteomes" id="UP000178254"/>
    </source>
</evidence>
<organism evidence="1 2">
    <name type="scientific">Candidatus Magasanikbacteria bacterium RIFOXYD2_FULL_41_14</name>
    <dbReference type="NCBI Taxonomy" id="1798709"/>
    <lineage>
        <taxon>Bacteria</taxon>
        <taxon>Candidatus Magasanikiibacteriota</taxon>
    </lineage>
</organism>
<protein>
    <submittedName>
        <fullName evidence="1">Uncharacterized protein</fullName>
    </submittedName>
</protein>
<dbReference type="STRING" id="1798709.A2538_04225"/>
<name>A0A1F6PBU2_9BACT</name>
<dbReference type="AlphaFoldDB" id="A0A1F6PBU2"/>
<dbReference type="Proteomes" id="UP000178254">
    <property type="component" value="Unassembled WGS sequence"/>
</dbReference>
<gene>
    <name evidence="1" type="ORF">A2538_04225</name>
</gene>
<sequence length="65" mass="7177">MSTLANKFALRDPSATLGMTMVWPTLKQKKYHEINRDFFLPIGYHGVIGIGTAGDVASVPHESLF</sequence>
<accession>A0A1F6PBU2</accession>
<dbReference type="EMBL" id="MFRE01000025">
    <property type="protein sequence ID" value="OGH93631.1"/>
    <property type="molecule type" value="Genomic_DNA"/>
</dbReference>
<proteinExistence type="predicted"/>